<keyword evidence="1" id="KW-0863">Zinc-finger</keyword>
<dbReference type="InterPro" id="IPR036875">
    <property type="entry name" value="Znf_CCHC_sf"/>
</dbReference>
<accession>A0ABQ5HUS8</accession>
<feature type="domain" description="CCHC-type" evidence="3">
    <location>
        <begin position="310"/>
        <end position="325"/>
    </location>
</feature>
<evidence type="ECO:0000313" key="5">
    <source>
        <dbReference type="Proteomes" id="UP001151760"/>
    </source>
</evidence>
<keyword evidence="4" id="KW-0548">Nucleotidyltransferase</keyword>
<keyword evidence="4" id="KW-0695">RNA-directed DNA polymerase</keyword>
<feature type="region of interest" description="Disordered" evidence="2">
    <location>
        <begin position="330"/>
        <end position="365"/>
    </location>
</feature>
<dbReference type="Pfam" id="PF00098">
    <property type="entry name" value="zf-CCHC"/>
    <property type="match status" value="1"/>
</dbReference>
<keyword evidence="4" id="KW-0808">Transferase</keyword>
<name>A0ABQ5HUS8_9ASTR</name>
<evidence type="ECO:0000256" key="1">
    <source>
        <dbReference type="PROSITE-ProRule" id="PRU00047"/>
    </source>
</evidence>
<dbReference type="Proteomes" id="UP001151760">
    <property type="component" value="Unassembled WGS sequence"/>
</dbReference>
<evidence type="ECO:0000256" key="2">
    <source>
        <dbReference type="SAM" id="MobiDB-lite"/>
    </source>
</evidence>
<dbReference type="Gene3D" id="4.10.60.10">
    <property type="entry name" value="Zinc finger, CCHC-type"/>
    <property type="match status" value="1"/>
</dbReference>
<keyword evidence="1" id="KW-0479">Metal-binding</keyword>
<comment type="caution">
    <text evidence="4">The sequence shown here is derived from an EMBL/GenBank/DDBJ whole genome shotgun (WGS) entry which is preliminary data.</text>
</comment>
<reference evidence="4" key="1">
    <citation type="journal article" date="2022" name="Int. J. Mol. Sci.">
        <title>Draft Genome of Tanacetum Coccineum: Genomic Comparison of Closely Related Tanacetum-Family Plants.</title>
        <authorList>
            <person name="Yamashiro T."/>
            <person name="Shiraishi A."/>
            <person name="Nakayama K."/>
            <person name="Satake H."/>
        </authorList>
    </citation>
    <scope>NUCLEOTIDE SEQUENCE</scope>
</reference>
<gene>
    <name evidence="4" type="ORF">Tco_1080468</name>
</gene>
<evidence type="ECO:0000259" key="3">
    <source>
        <dbReference type="PROSITE" id="PS50158"/>
    </source>
</evidence>
<dbReference type="SUPFAM" id="SSF57756">
    <property type="entry name" value="Retrovirus zinc finger-like domains"/>
    <property type="match status" value="1"/>
</dbReference>
<keyword evidence="5" id="KW-1185">Reference proteome</keyword>
<evidence type="ECO:0000313" key="4">
    <source>
        <dbReference type="EMBL" id="GJT91623.1"/>
    </source>
</evidence>
<dbReference type="GO" id="GO:0003964">
    <property type="term" value="F:RNA-directed DNA polymerase activity"/>
    <property type="evidence" value="ECO:0007669"/>
    <property type="project" value="UniProtKB-KW"/>
</dbReference>
<dbReference type="EMBL" id="BQNB010020035">
    <property type="protein sequence ID" value="GJT91623.1"/>
    <property type="molecule type" value="Genomic_DNA"/>
</dbReference>
<feature type="compositionally biased region" description="Acidic residues" evidence="2">
    <location>
        <begin position="352"/>
        <end position="365"/>
    </location>
</feature>
<sequence length="365" mass="40948">MAPKRATRSTPVTENPTTTTVTNAQLQAMIDQGVTAALAAHDANRNGNDSHTSGTGARRTERVARECTYQDFMKCQPLYFKGTEGVVKLTQWFERMGTVFHISNYSVENKIKFSTYTLLAGALTWWNSYVRIVGHDVAYAMTWTDLRKKMTDKYCPRNEMKKELALLCVRMLPEESDKVERYVGGLPDMIHESVVASKSKTMQEATEMATELMDKKICTFAERQAEYKRKLDNNNQAQQQLPKRQNAAQVYTVGTGERKEYAGTLPLCNKCKFHHNGLCTVKCANYKRVGHLTRDCWSSAAANNQRTITCYECGNQGHYKSDCPKLKNQNHGNQAGGTGTHGMVLALGGGETDQDPNNIEDEIED</sequence>
<reference evidence="4" key="2">
    <citation type="submission" date="2022-01" db="EMBL/GenBank/DDBJ databases">
        <authorList>
            <person name="Yamashiro T."/>
            <person name="Shiraishi A."/>
            <person name="Satake H."/>
            <person name="Nakayama K."/>
        </authorList>
    </citation>
    <scope>NUCLEOTIDE SEQUENCE</scope>
</reference>
<proteinExistence type="predicted"/>
<protein>
    <submittedName>
        <fullName evidence="4">Reverse transcriptase domain-containing protein</fullName>
    </submittedName>
</protein>
<dbReference type="InterPro" id="IPR001878">
    <property type="entry name" value="Znf_CCHC"/>
</dbReference>
<dbReference type="PROSITE" id="PS50158">
    <property type="entry name" value="ZF_CCHC"/>
    <property type="match status" value="1"/>
</dbReference>
<keyword evidence="1" id="KW-0862">Zinc</keyword>
<organism evidence="4 5">
    <name type="scientific">Tanacetum coccineum</name>
    <dbReference type="NCBI Taxonomy" id="301880"/>
    <lineage>
        <taxon>Eukaryota</taxon>
        <taxon>Viridiplantae</taxon>
        <taxon>Streptophyta</taxon>
        <taxon>Embryophyta</taxon>
        <taxon>Tracheophyta</taxon>
        <taxon>Spermatophyta</taxon>
        <taxon>Magnoliopsida</taxon>
        <taxon>eudicotyledons</taxon>
        <taxon>Gunneridae</taxon>
        <taxon>Pentapetalae</taxon>
        <taxon>asterids</taxon>
        <taxon>campanulids</taxon>
        <taxon>Asterales</taxon>
        <taxon>Asteraceae</taxon>
        <taxon>Asteroideae</taxon>
        <taxon>Anthemideae</taxon>
        <taxon>Anthemidinae</taxon>
        <taxon>Tanacetum</taxon>
    </lineage>
</organism>
<dbReference type="SMART" id="SM00343">
    <property type="entry name" value="ZnF_C2HC"/>
    <property type="match status" value="2"/>
</dbReference>